<proteinExistence type="predicted"/>
<organism evidence="1 2">
    <name type="scientific">Stachybotrys chlorohalonatus (strain IBT 40285)</name>
    <dbReference type="NCBI Taxonomy" id="1283841"/>
    <lineage>
        <taxon>Eukaryota</taxon>
        <taxon>Fungi</taxon>
        <taxon>Dikarya</taxon>
        <taxon>Ascomycota</taxon>
        <taxon>Pezizomycotina</taxon>
        <taxon>Sordariomycetes</taxon>
        <taxon>Hypocreomycetidae</taxon>
        <taxon>Hypocreales</taxon>
        <taxon>Stachybotryaceae</taxon>
        <taxon>Stachybotrys</taxon>
    </lineage>
</organism>
<name>A0A084QV24_STAC4</name>
<keyword evidence="2" id="KW-1185">Reference proteome</keyword>
<reference evidence="1 2" key="1">
    <citation type="journal article" date="2014" name="BMC Genomics">
        <title>Comparative genome sequencing reveals chemotype-specific gene clusters in the toxigenic black mold Stachybotrys.</title>
        <authorList>
            <person name="Semeiks J."/>
            <person name="Borek D."/>
            <person name="Otwinowski Z."/>
            <person name="Grishin N.V."/>
        </authorList>
    </citation>
    <scope>NUCLEOTIDE SEQUENCE [LARGE SCALE GENOMIC DNA]</scope>
    <source>
        <strain evidence="1 2">IBT 40285</strain>
    </source>
</reference>
<gene>
    <name evidence="1" type="ORF">S40285_10220</name>
</gene>
<dbReference type="InParanoid" id="A0A084QV24"/>
<dbReference type="HOGENOM" id="CLU_2224909_0_0_1"/>
<dbReference type="Proteomes" id="UP000028524">
    <property type="component" value="Unassembled WGS sequence"/>
</dbReference>
<sequence length="106" mass="11664">MLRPLSSAGQDKFIIGIECWNPEYRSTKHVFPRVTMPRSAVSNQVSYGARAARTRHSGHANLCPCVPDFLTREPATRSDKDDTPELRAAAALGHGNSHLCSAWPGY</sequence>
<dbReference type="EMBL" id="KL660107">
    <property type="protein sequence ID" value="KFA67809.1"/>
    <property type="molecule type" value="Genomic_DNA"/>
</dbReference>
<evidence type="ECO:0000313" key="1">
    <source>
        <dbReference type="EMBL" id="KFA67809.1"/>
    </source>
</evidence>
<evidence type="ECO:0000313" key="2">
    <source>
        <dbReference type="Proteomes" id="UP000028524"/>
    </source>
</evidence>
<protein>
    <submittedName>
        <fullName evidence="1">Uncharacterized protein</fullName>
    </submittedName>
</protein>
<dbReference type="AlphaFoldDB" id="A0A084QV24"/>
<accession>A0A084QV24</accession>